<sequence>MATIFKRDGSWVVKWKNGAGKWMQRRTSCATKLEAQELLRELERKSEYQRHGLEPLAGPVLMTFGELLDWYEEHFAGQLRSQGDRRAAEKHLRPRLGSLALPEVTAARIDEALSAATDSLAPKSLNNLRGFAQTVFSKAIQRGLWRGANPADAVPRRKVPKRVPTYLRAEEVAPVLAEVPTEWRCLFATAVYTGMRRGELVALQKGDVDLSQGEIVVTRSWEAGTTKSGRARVVPIHSELRPYLVQAMRESPSELVFPRPDGSMHSQNVDLAELLRAALNRAQLVDGWAHKCRRCGHVEHSASSEVRRCSKAGCGFTLWPAPKPRAIRFHDLRHTTATLLLKARVPLAVVQRILGHSSPTITAGVYGHLDVEDMRAGLEQLRFQPVEEPVSRVLSLAANARRGAPVVRNSSGAGFSGEPPNKNPEQFREVKGGGPSWIRTRDQSVMSRQL</sequence>
<gene>
    <name evidence="7" type="ORF">D187_008794</name>
</gene>
<evidence type="ECO:0000313" key="7">
    <source>
        <dbReference type="EMBL" id="EPX62606.1"/>
    </source>
</evidence>
<proteinExistence type="inferred from homology"/>
<feature type="domain" description="Tyr recombinase" evidence="6">
    <location>
        <begin position="162"/>
        <end position="379"/>
    </location>
</feature>
<dbReference type="InterPro" id="IPR002104">
    <property type="entry name" value="Integrase_catalytic"/>
</dbReference>
<dbReference type="PROSITE" id="PS51898">
    <property type="entry name" value="TYR_RECOMBINASE"/>
    <property type="match status" value="1"/>
</dbReference>
<feature type="region of interest" description="Disordered" evidence="5">
    <location>
        <begin position="406"/>
        <end position="450"/>
    </location>
</feature>
<evidence type="ECO:0000256" key="1">
    <source>
        <dbReference type="ARBA" id="ARBA00008857"/>
    </source>
</evidence>
<dbReference type="InterPro" id="IPR013762">
    <property type="entry name" value="Integrase-like_cat_sf"/>
</dbReference>
<dbReference type="Gene3D" id="1.10.150.130">
    <property type="match status" value="1"/>
</dbReference>
<name>S9PHV1_CYSF2</name>
<keyword evidence="8" id="KW-1185">Reference proteome</keyword>
<dbReference type="GO" id="GO:0006310">
    <property type="term" value="P:DNA recombination"/>
    <property type="evidence" value="ECO:0007669"/>
    <property type="project" value="UniProtKB-KW"/>
</dbReference>
<evidence type="ECO:0000259" key="6">
    <source>
        <dbReference type="PROSITE" id="PS51898"/>
    </source>
</evidence>
<dbReference type="InterPro" id="IPR050808">
    <property type="entry name" value="Phage_Integrase"/>
</dbReference>
<dbReference type="Proteomes" id="UP000011682">
    <property type="component" value="Unassembled WGS sequence"/>
</dbReference>
<dbReference type="SUPFAM" id="SSF56349">
    <property type="entry name" value="DNA breaking-rejoining enzymes"/>
    <property type="match status" value="1"/>
</dbReference>
<keyword evidence="4" id="KW-0233">DNA recombination</keyword>
<dbReference type="eggNOG" id="COG0582">
    <property type="taxonomic scope" value="Bacteria"/>
</dbReference>
<evidence type="ECO:0000256" key="2">
    <source>
        <dbReference type="ARBA" id="ARBA00022908"/>
    </source>
</evidence>
<dbReference type="InterPro" id="IPR010998">
    <property type="entry name" value="Integrase_recombinase_N"/>
</dbReference>
<protein>
    <submittedName>
        <fullName evidence="7">RCC1 repeat-containing protein</fullName>
    </submittedName>
</protein>
<dbReference type="CDD" id="cd01189">
    <property type="entry name" value="INT_ICEBs1_C_like"/>
    <property type="match status" value="1"/>
</dbReference>
<dbReference type="GO" id="GO:0003677">
    <property type="term" value="F:DNA binding"/>
    <property type="evidence" value="ECO:0007669"/>
    <property type="project" value="UniProtKB-KW"/>
</dbReference>
<organism evidence="7 8">
    <name type="scientific">Cystobacter fuscus (strain ATCC 25194 / DSM 2262 / NBRC 100088 / M29)</name>
    <dbReference type="NCBI Taxonomy" id="1242864"/>
    <lineage>
        <taxon>Bacteria</taxon>
        <taxon>Pseudomonadati</taxon>
        <taxon>Myxococcota</taxon>
        <taxon>Myxococcia</taxon>
        <taxon>Myxococcales</taxon>
        <taxon>Cystobacterineae</taxon>
        <taxon>Archangiaceae</taxon>
        <taxon>Cystobacter</taxon>
    </lineage>
</organism>
<dbReference type="Pfam" id="PF22022">
    <property type="entry name" value="Phage_int_M"/>
    <property type="match status" value="1"/>
</dbReference>
<keyword evidence="3" id="KW-0238">DNA-binding</keyword>
<keyword evidence="2" id="KW-0229">DNA integration</keyword>
<comment type="caution">
    <text evidence="7">The sequence shown here is derived from an EMBL/GenBank/DDBJ whole genome shotgun (WGS) entry which is preliminary data.</text>
</comment>
<dbReference type="PANTHER" id="PTHR30629:SF2">
    <property type="entry name" value="PROPHAGE INTEGRASE INTS-RELATED"/>
    <property type="match status" value="1"/>
</dbReference>
<dbReference type="EMBL" id="ANAH02000007">
    <property type="protein sequence ID" value="EPX62606.1"/>
    <property type="molecule type" value="Genomic_DNA"/>
</dbReference>
<evidence type="ECO:0000256" key="4">
    <source>
        <dbReference type="ARBA" id="ARBA00023172"/>
    </source>
</evidence>
<dbReference type="InterPro" id="IPR053876">
    <property type="entry name" value="Phage_int_M"/>
</dbReference>
<evidence type="ECO:0000313" key="8">
    <source>
        <dbReference type="Proteomes" id="UP000011682"/>
    </source>
</evidence>
<dbReference type="Gene3D" id="1.10.443.10">
    <property type="entry name" value="Intergrase catalytic core"/>
    <property type="match status" value="1"/>
</dbReference>
<dbReference type="GO" id="GO:0015074">
    <property type="term" value="P:DNA integration"/>
    <property type="evidence" value="ECO:0007669"/>
    <property type="project" value="UniProtKB-KW"/>
</dbReference>
<dbReference type="InterPro" id="IPR011010">
    <property type="entry name" value="DNA_brk_join_enz"/>
</dbReference>
<dbReference type="AlphaFoldDB" id="S9PHV1"/>
<comment type="similarity">
    <text evidence="1">Belongs to the 'phage' integrase family.</text>
</comment>
<evidence type="ECO:0000256" key="3">
    <source>
        <dbReference type="ARBA" id="ARBA00023125"/>
    </source>
</evidence>
<reference evidence="7" key="1">
    <citation type="submission" date="2013-05" db="EMBL/GenBank/DDBJ databases">
        <title>Genome assembly of Cystobacter fuscus DSM 2262.</title>
        <authorList>
            <person name="Sharma G."/>
            <person name="Khatri I."/>
            <person name="Kaur C."/>
            <person name="Mayilraj S."/>
            <person name="Subramanian S."/>
        </authorList>
    </citation>
    <scope>NUCLEOTIDE SEQUENCE [LARGE SCALE GENOMIC DNA]</scope>
    <source>
        <strain evidence="7">DSM 2262</strain>
    </source>
</reference>
<dbReference type="PANTHER" id="PTHR30629">
    <property type="entry name" value="PROPHAGE INTEGRASE"/>
    <property type="match status" value="1"/>
</dbReference>
<accession>S9PHV1</accession>
<dbReference type="Pfam" id="PF00589">
    <property type="entry name" value="Phage_integrase"/>
    <property type="match status" value="1"/>
</dbReference>
<evidence type="ECO:0000256" key="5">
    <source>
        <dbReference type="SAM" id="MobiDB-lite"/>
    </source>
</evidence>